<comment type="caution">
    <text evidence="4">The sequence shown here is derived from an EMBL/GenBank/DDBJ whole genome shotgun (WGS) entry which is preliminary data.</text>
</comment>
<feature type="region of interest" description="Disordered" evidence="1">
    <location>
        <begin position="36"/>
        <end position="64"/>
    </location>
</feature>
<sequence>MKTNHYYYIAFIILSICAATLAIHLNHSEPSVNVAENQSSQVQSEPVTSSISQSQQQSSEELLANEDESLDESIYDVELMKKNGIEAINPEDYASVDEIINEQITQLGIDPATVSIAFHNYLDDQRYYLNENVFHNSASIYKVPLAAMVLDLVNSGVYSMDSQIPFQDSYYQEGAGAISNNELRPSYSIQELIDESLIHSDNTAAWTLMMGIYGDFPSSRQALLDFLNYYDVPDNFYQDIYFSANLIEMTYDKIMSDPAYEYIITQLSQAEPHQLFTSYVKSGMANKYGRYESMVNDSGIYYENGQPIYSLVILTDGAASADVFLEMTNLNINQWVRHQAGLDQRN</sequence>
<evidence type="ECO:0000313" key="5">
    <source>
        <dbReference type="Proteomes" id="UP000005990"/>
    </source>
</evidence>
<dbReference type="GO" id="GO:0046677">
    <property type="term" value="P:response to antibiotic"/>
    <property type="evidence" value="ECO:0007669"/>
    <property type="project" value="InterPro"/>
</dbReference>
<keyword evidence="2" id="KW-1133">Transmembrane helix</keyword>
<feature type="transmembrane region" description="Helical" evidence="2">
    <location>
        <begin position="6"/>
        <end position="25"/>
    </location>
</feature>
<feature type="compositionally biased region" description="Low complexity" evidence="1">
    <location>
        <begin position="49"/>
        <end position="59"/>
    </location>
</feature>
<gene>
    <name evidence="4" type="ORF">HMPREF9257_0771</name>
</gene>
<dbReference type="RefSeq" id="WP_006418972.1">
    <property type="nucleotide sequence ID" value="NZ_AENN01000017.1"/>
</dbReference>
<dbReference type="Proteomes" id="UP000005990">
    <property type="component" value="Unassembled WGS sequence"/>
</dbReference>
<proteinExistence type="predicted"/>
<protein>
    <recommendedName>
        <fullName evidence="3">Beta-lactamase class A catalytic domain-containing protein</fullName>
    </recommendedName>
</protein>
<reference evidence="4 5" key="1">
    <citation type="submission" date="2010-10" db="EMBL/GenBank/DDBJ databases">
        <authorList>
            <person name="Durkin A.S."/>
            <person name="Madupu R."/>
            <person name="Torralba M."/>
            <person name="Gillis M."/>
            <person name="Methe B."/>
            <person name="Sutton G."/>
            <person name="Nelson K.E."/>
        </authorList>
    </citation>
    <scope>NUCLEOTIDE SEQUENCE [LARGE SCALE GENOMIC DNA]</scope>
    <source>
        <strain evidence="4 5">ACS-139-V-Col8</strain>
    </source>
</reference>
<organism evidence="4 5">
    <name type="scientific">Eremococcus coleocola ACS-139-V-Col8</name>
    <dbReference type="NCBI Taxonomy" id="908337"/>
    <lineage>
        <taxon>Bacteria</taxon>
        <taxon>Bacillati</taxon>
        <taxon>Bacillota</taxon>
        <taxon>Bacilli</taxon>
        <taxon>Lactobacillales</taxon>
        <taxon>Aerococcaceae</taxon>
        <taxon>Eremococcus</taxon>
    </lineage>
</organism>
<dbReference type="PANTHER" id="PTHR35333">
    <property type="entry name" value="BETA-LACTAMASE"/>
    <property type="match status" value="1"/>
</dbReference>
<evidence type="ECO:0000259" key="3">
    <source>
        <dbReference type="Pfam" id="PF13354"/>
    </source>
</evidence>
<dbReference type="OrthoDB" id="2134071at2"/>
<dbReference type="InterPro" id="IPR045155">
    <property type="entry name" value="Beta-lactam_cat"/>
</dbReference>
<evidence type="ECO:0000256" key="1">
    <source>
        <dbReference type="SAM" id="MobiDB-lite"/>
    </source>
</evidence>
<dbReference type="EMBL" id="AENN01000017">
    <property type="protein sequence ID" value="EFR30812.1"/>
    <property type="molecule type" value="Genomic_DNA"/>
</dbReference>
<dbReference type="Pfam" id="PF13354">
    <property type="entry name" value="Beta-lactamase2"/>
    <property type="match status" value="1"/>
</dbReference>
<evidence type="ECO:0000256" key="2">
    <source>
        <dbReference type="SAM" id="Phobius"/>
    </source>
</evidence>
<feature type="domain" description="Beta-lactamase class A catalytic" evidence="3">
    <location>
        <begin position="116"/>
        <end position="210"/>
    </location>
</feature>
<dbReference type="eggNOG" id="COG2367">
    <property type="taxonomic scope" value="Bacteria"/>
</dbReference>
<keyword evidence="2" id="KW-0472">Membrane</keyword>
<dbReference type="Gene3D" id="3.40.710.10">
    <property type="entry name" value="DD-peptidase/beta-lactamase superfamily"/>
    <property type="match status" value="1"/>
</dbReference>
<keyword evidence="2" id="KW-0812">Transmembrane</keyword>
<keyword evidence="5" id="KW-1185">Reference proteome</keyword>
<dbReference type="InterPro" id="IPR012338">
    <property type="entry name" value="Beta-lactam/transpept-like"/>
</dbReference>
<dbReference type="AlphaFoldDB" id="E4KR55"/>
<dbReference type="GO" id="GO:0030655">
    <property type="term" value="P:beta-lactam antibiotic catabolic process"/>
    <property type="evidence" value="ECO:0007669"/>
    <property type="project" value="InterPro"/>
</dbReference>
<dbReference type="InterPro" id="IPR000871">
    <property type="entry name" value="Beta-lactam_class-A"/>
</dbReference>
<dbReference type="SUPFAM" id="SSF56601">
    <property type="entry name" value="beta-lactamase/transpeptidase-like"/>
    <property type="match status" value="1"/>
</dbReference>
<dbReference type="GO" id="GO:0008800">
    <property type="term" value="F:beta-lactamase activity"/>
    <property type="evidence" value="ECO:0007669"/>
    <property type="project" value="InterPro"/>
</dbReference>
<feature type="compositionally biased region" description="Polar residues" evidence="1">
    <location>
        <begin position="36"/>
        <end position="48"/>
    </location>
</feature>
<name>E4KR55_9LACT</name>
<dbReference type="PANTHER" id="PTHR35333:SF3">
    <property type="entry name" value="BETA-LACTAMASE-TYPE TRANSPEPTIDASE FOLD CONTAINING PROTEIN"/>
    <property type="match status" value="1"/>
</dbReference>
<evidence type="ECO:0000313" key="4">
    <source>
        <dbReference type="EMBL" id="EFR30812.1"/>
    </source>
</evidence>
<accession>E4KR55</accession>